<dbReference type="PANTHER" id="PTHR22916">
    <property type="entry name" value="GLYCOSYLTRANSFERASE"/>
    <property type="match status" value="1"/>
</dbReference>
<dbReference type="InterPro" id="IPR029044">
    <property type="entry name" value="Nucleotide-diphossugar_trans"/>
</dbReference>
<sequence length="298" mass="34456">MISVCIPVYNTDVTALVQNLSLLASKGECPYEIILLDDASANNEICLRNKSLAAISFVYYHQNEQNRGLAYTRNRLGQLAQYPNLLFIDSDAEIVRDTYLKTYIDSCNTGKVYFGGCVYPDICPEPQFLLRWKFGKEREEGVGKYFSCFNFFIPREIFLQYPFDDSLKQYGYEDTLFGITLQDNGVDVQFIDNPLLHKGLDRADVYLEKVQSAVRNLISIEPYLEKMDRVSDIRLLNAYKKVGTFYGQKLMSYLFLLLSPYIEANLKGQRPYLRLLDFYKLGYLCTLKTKKKKADLQC</sequence>
<keyword evidence="3" id="KW-1185">Reference proteome</keyword>
<dbReference type="STRING" id="1346286.SAMN05444362_102302"/>
<dbReference type="AlphaFoldDB" id="A0A1M4WS79"/>
<dbReference type="InterPro" id="IPR001173">
    <property type="entry name" value="Glyco_trans_2-like"/>
</dbReference>
<dbReference type="OrthoDB" id="761861at2"/>
<proteinExistence type="predicted"/>
<feature type="domain" description="Glycosyltransferase 2-like" evidence="1">
    <location>
        <begin position="3"/>
        <end position="131"/>
    </location>
</feature>
<dbReference type="Proteomes" id="UP000184480">
    <property type="component" value="Unassembled WGS sequence"/>
</dbReference>
<gene>
    <name evidence="2" type="ORF">SAMN05444362_102302</name>
</gene>
<evidence type="ECO:0000313" key="2">
    <source>
        <dbReference type="EMBL" id="SHE84075.1"/>
    </source>
</evidence>
<name>A0A1M4WS79_9BACT</name>
<dbReference type="PANTHER" id="PTHR22916:SF3">
    <property type="entry name" value="UDP-GLCNAC:BETAGAL BETA-1,3-N-ACETYLGLUCOSAMINYLTRANSFERASE-LIKE PROTEIN 1"/>
    <property type="match status" value="1"/>
</dbReference>
<accession>A0A1M4WS79</accession>
<dbReference type="Pfam" id="PF00535">
    <property type="entry name" value="Glycos_transf_2"/>
    <property type="match status" value="1"/>
</dbReference>
<reference evidence="3" key="1">
    <citation type="submission" date="2016-11" db="EMBL/GenBank/DDBJ databases">
        <authorList>
            <person name="Varghese N."/>
            <person name="Submissions S."/>
        </authorList>
    </citation>
    <scope>NUCLEOTIDE SEQUENCE [LARGE SCALE GENOMIC DNA]</scope>
    <source>
        <strain evidence="3">DSM 27370</strain>
    </source>
</reference>
<dbReference type="CDD" id="cd00761">
    <property type="entry name" value="Glyco_tranf_GTA_type"/>
    <property type="match status" value="1"/>
</dbReference>
<organism evidence="2 3">
    <name type="scientific">Dysgonomonas macrotermitis</name>
    <dbReference type="NCBI Taxonomy" id="1346286"/>
    <lineage>
        <taxon>Bacteria</taxon>
        <taxon>Pseudomonadati</taxon>
        <taxon>Bacteroidota</taxon>
        <taxon>Bacteroidia</taxon>
        <taxon>Bacteroidales</taxon>
        <taxon>Dysgonomonadaceae</taxon>
        <taxon>Dysgonomonas</taxon>
    </lineage>
</organism>
<protein>
    <submittedName>
        <fullName evidence="2">Glycosyltransferase involved in cell wall bisynthesis</fullName>
    </submittedName>
</protein>
<keyword evidence="2" id="KW-0808">Transferase</keyword>
<dbReference type="RefSeq" id="WP_062176214.1">
    <property type="nucleotide sequence ID" value="NZ_BBXL01000002.1"/>
</dbReference>
<dbReference type="SUPFAM" id="SSF53448">
    <property type="entry name" value="Nucleotide-diphospho-sugar transferases"/>
    <property type="match status" value="1"/>
</dbReference>
<evidence type="ECO:0000313" key="3">
    <source>
        <dbReference type="Proteomes" id="UP000184480"/>
    </source>
</evidence>
<evidence type="ECO:0000259" key="1">
    <source>
        <dbReference type="Pfam" id="PF00535"/>
    </source>
</evidence>
<dbReference type="Gene3D" id="3.90.550.10">
    <property type="entry name" value="Spore Coat Polysaccharide Biosynthesis Protein SpsA, Chain A"/>
    <property type="match status" value="1"/>
</dbReference>
<dbReference type="EMBL" id="FQUC01000002">
    <property type="protein sequence ID" value="SHE84075.1"/>
    <property type="molecule type" value="Genomic_DNA"/>
</dbReference>
<dbReference type="GO" id="GO:0016758">
    <property type="term" value="F:hexosyltransferase activity"/>
    <property type="evidence" value="ECO:0007669"/>
    <property type="project" value="UniProtKB-ARBA"/>
</dbReference>